<dbReference type="AlphaFoldDB" id="A0A822D1W1"/>
<proteinExistence type="predicted"/>
<organism evidence="2 3">
    <name type="scientific">Rotaria socialis</name>
    <dbReference type="NCBI Taxonomy" id="392032"/>
    <lineage>
        <taxon>Eukaryota</taxon>
        <taxon>Metazoa</taxon>
        <taxon>Spiralia</taxon>
        <taxon>Gnathifera</taxon>
        <taxon>Rotifera</taxon>
        <taxon>Eurotatoria</taxon>
        <taxon>Bdelloidea</taxon>
        <taxon>Philodinida</taxon>
        <taxon>Philodinidae</taxon>
        <taxon>Rotaria</taxon>
    </lineage>
</organism>
<dbReference type="Proteomes" id="UP000663848">
    <property type="component" value="Unassembled WGS sequence"/>
</dbReference>
<evidence type="ECO:0000313" key="3">
    <source>
        <dbReference type="Proteomes" id="UP000663848"/>
    </source>
</evidence>
<protein>
    <submittedName>
        <fullName evidence="2">Uncharacterized protein</fullName>
    </submittedName>
</protein>
<sequence>MVQQWTFDCFINGDMYRIFDVILIMLLHPDTARISVQKLH</sequence>
<reference evidence="2" key="1">
    <citation type="submission" date="2021-02" db="EMBL/GenBank/DDBJ databases">
        <authorList>
            <person name="Nowell W R."/>
        </authorList>
    </citation>
    <scope>NUCLEOTIDE SEQUENCE</scope>
</reference>
<name>A0A822D1W1_9BILA</name>
<comment type="caution">
    <text evidence="2">The sequence shown here is derived from an EMBL/GenBank/DDBJ whole genome shotgun (WGS) entry which is preliminary data.</text>
</comment>
<dbReference type="EMBL" id="CAJOBR010055028">
    <property type="protein sequence ID" value="CAF5059609.1"/>
    <property type="molecule type" value="Genomic_DNA"/>
</dbReference>
<evidence type="ECO:0000313" key="1">
    <source>
        <dbReference type="EMBL" id="CAF5059609.1"/>
    </source>
</evidence>
<accession>A0A822D1W1</accession>
<feature type="non-terminal residue" evidence="2">
    <location>
        <position position="1"/>
    </location>
</feature>
<gene>
    <name evidence="1" type="ORF">QYT958_LOCUS42571</name>
    <name evidence="2" type="ORF">QYT958_LOCUS42592</name>
</gene>
<evidence type="ECO:0000313" key="2">
    <source>
        <dbReference type="EMBL" id="CAF5059932.1"/>
    </source>
</evidence>
<dbReference type="EMBL" id="CAJOBR010055169">
    <property type="protein sequence ID" value="CAF5059932.1"/>
    <property type="molecule type" value="Genomic_DNA"/>
</dbReference>